<dbReference type="Gene3D" id="3.40.50.2000">
    <property type="entry name" value="Glycogen Phosphorylase B"/>
    <property type="match status" value="2"/>
</dbReference>
<dbReference type="InterPro" id="IPR013534">
    <property type="entry name" value="Starch_synth_cat_dom"/>
</dbReference>
<evidence type="ECO:0000256" key="4">
    <source>
        <dbReference type="ARBA" id="ARBA00022679"/>
    </source>
</evidence>
<sequence length="494" mass="53734">MNRPMRVLMVSAEVESFARTGGLGDMVAALSLALAKLGLDVVVVTPRYGITRVPPNARQWPERVDARWGWGPSDVSHATVLECEESFEGGGRRRVCLLDVPELFDRTGIYADARGEFADNDRRFAVLSRGALEVGTRAWEGGPDVLHAHDWHTAFAVVYAKLVMGERWAKLPAVFTIHNLAFQGVYGESTLDRTHLPRSAFRPEVLWHDGAVNLMKGATALADRITTVSPTYAREILTAAGGAGLDLHMRAHAHRLVGILNGIDTDSADPHTDPVLARRYDVTSFEVGRAACKAVLLQSVGLTDSDGPLFGCVARLTWQKGIDLVLPFVDAIVARGGRLLVVGQGETELEHRFVDAAARHPGKVVTKIAFDPPLSRRVFAGSDFFLAPSRFEPCGLTQLYAMRYGALPIVTNVGGLHDTVEPIADVGSARERGVGIVAPRADEASLRIAFEAAFELYRDRPSVARAVARAMRKDVSWWGPARAYVALYEDVLGG</sequence>
<comment type="similarity">
    <text evidence="2 6">Belongs to the glycosyltransferase 1 family. Bacterial/plant glycogen synthase subfamily.</text>
</comment>
<evidence type="ECO:0000259" key="7">
    <source>
        <dbReference type="Pfam" id="PF08323"/>
    </source>
</evidence>
<dbReference type="EC" id="2.4.1.21" evidence="6"/>
<dbReference type="STRING" id="1391654.AKJ09_10188"/>
<dbReference type="RefSeq" id="WP_146654283.1">
    <property type="nucleotide sequence ID" value="NZ_CP012333.1"/>
</dbReference>
<dbReference type="EMBL" id="CP012333">
    <property type="protein sequence ID" value="AKV03525.1"/>
    <property type="molecule type" value="Genomic_DNA"/>
</dbReference>
<evidence type="ECO:0000256" key="3">
    <source>
        <dbReference type="ARBA" id="ARBA00022676"/>
    </source>
</evidence>
<dbReference type="InterPro" id="IPR011835">
    <property type="entry name" value="GS/SS"/>
</dbReference>
<evidence type="ECO:0000256" key="6">
    <source>
        <dbReference type="HAMAP-Rule" id="MF_00484"/>
    </source>
</evidence>
<dbReference type="UniPathway" id="UPA00164"/>
<name>A0A0K1QDL3_9BACT</name>
<keyword evidence="5 6" id="KW-0320">Glycogen biosynthesis</keyword>
<comment type="function">
    <text evidence="6">Synthesizes alpha-1,4-glucan chains using ADP-glucose.</text>
</comment>
<protein>
    <recommendedName>
        <fullName evidence="6">Glycogen synthase</fullName>
        <ecNumber evidence="6">2.4.1.21</ecNumber>
    </recommendedName>
    <alternativeName>
        <fullName evidence="6">Starch [bacterial glycogen] synthase</fullName>
    </alternativeName>
</protein>
<feature type="binding site" evidence="6">
    <location>
        <position position="19"/>
    </location>
    <ligand>
        <name>ADP-alpha-D-glucose</name>
        <dbReference type="ChEBI" id="CHEBI:57498"/>
    </ligand>
</feature>
<gene>
    <name evidence="6" type="primary">glgA</name>
    <name evidence="8" type="ORF">AKJ09_10188</name>
</gene>
<evidence type="ECO:0000313" key="8">
    <source>
        <dbReference type="EMBL" id="AKV03525.1"/>
    </source>
</evidence>
<feature type="domain" description="Starch synthase catalytic" evidence="7">
    <location>
        <begin position="6"/>
        <end position="249"/>
    </location>
</feature>
<dbReference type="OrthoDB" id="9808590at2"/>
<dbReference type="GO" id="GO:0009011">
    <property type="term" value="F:alpha-1,4-glucan glucosyltransferase (ADP-glucose donor) activity"/>
    <property type="evidence" value="ECO:0007669"/>
    <property type="project" value="UniProtKB-UniRule"/>
</dbReference>
<dbReference type="HAMAP" id="MF_00484">
    <property type="entry name" value="Glycogen_synth"/>
    <property type="match status" value="1"/>
</dbReference>
<dbReference type="Proteomes" id="UP000064967">
    <property type="component" value="Chromosome"/>
</dbReference>
<dbReference type="GO" id="GO:0005978">
    <property type="term" value="P:glycogen biosynthetic process"/>
    <property type="evidence" value="ECO:0007669"/>
    <property type="project" value="UniProtKB-UniRule"/>
</dbReference>
<keyword evidence="9" id="KW-1185">Reference proteome</keyword>
<dbReference type="PANTHER" id="PTHR45825:SF11">
    <property type="entry name" value="ALPHA AMYLASE DOMAIN-CONTAINING PROTEIN"/>
    <property type="match status" value="1"/>
</dbReference>
<reference evidence="8 9" key="1">
    <citation type="submission" date="2015-08" db="EMBL/GenBank/DDBJ databases">
        <authorList>
            <person name="Babu N.S."/>
            <person name="Beckwith C.J."/>
            <person name="Beseler K.G."/>
            <person name="Brison A."/>
            <person name="Carone J.V."/>
            <person name="Caskin T.P."/>
            <person name="Diamond M."/>
            <person name="Durham M.E."/>
            <person name="Foxe J.M."/>
            <person name="Go M."/>
            <person name="Henderson B.A."/>
            <person name="Jones I.B."/>
            <person name="McGettigan J.A."/>
            <person name="Micheletti S.J."/>
            <person name="Nasrallah M.E."/>
            <person name="Ortiz D."/>
            <person name="Piller C.R."/>
            <person name="Privatt S.R."/>
            <person name="Schneider S.L."/>
            <person name="Sharp S."/>
            <person name="Smith T.C."/>
            <person name="Stanton J.D."/>
            <person name="Ullery H.E."/>
            <person name="Wilson R.J."/>
            <person name="Serrano M.G."/>
            <person name="Buck G."/>
            <person name="Lee V."/>
            <person name="Wang Y."/>
            <person name="Carvalho R."/>
            <person name="Voegtly L."/>
            <person name="Shi R."/>
            <person name="Duckworth R."/>
            <person name="Johnson A."/>
            <person name="Loviza R."/>
            <person name="Walstead R."/>
            <person name="Shah Z."/>
            <person name="Kiflezghi M."/>
            <person name="Wade K."/>
            <person name="Ball S.L."/>
            <person name="Bradley K.W."/>
            <person name="Asai D.J."/>
            <person name="Bowman C.A."/>
            <person name="Russell D.A."/>
            <person name="Pope W.H."/>
            <person name="Jacobs-Sera D."/>
            <person name="Hendrix R.W."/>
            <person name="Hatfull G.F."/>
        </authorList>
    </citation>
    <scope>NUCLEOTIDE SEQUENCE [LARGE SCALE GENOMIC DNA]</scope>
    <source>
        <strain evidence="8 9">DSM 27648</strain>
    </source>
</reference>
<dbReference type="GO" id="GO:0004373">
    <property type="term" value="F:alpha-1,4-glucan glucosyltransferase (UDP-glucose donor) activity"/>
    <property type="evidence" value="ECO:0007669"/>
    <property type="project" value="InterPro"/>
</dbReference>
<organism evidence="8 9">
    <name type="scientific">Labilithrix luteola</name>
    <dbReference type="NCBI Taxonomy" id="1391654"/>
    <lineage>
        <taxon>Bacteria</taxon>
        <taxon>Pseudomonadati</taxon>
        <taxon>Myxococcota</taxon>
        <taxon>Polyangia</taxon>
        <taxon>Polyangiales</taxon>
        <taxon>Labilitrichaceae</taxon>
        <taxon>Labilithrix</taxon>
    </lineage>
</organism>
<dbReference type="PATRIC" id="fig|1391654.3.peg.10326"/>
<keyword evidence="4 6" id="KW-0808">Transferase</keyword>
<comment type="pathway">
    <text evidence="6">Glycan biosynthesis; glycogen biosynthesis.</text>
</comment>
<accession>A0A0K1QDL3</accession>
<dbReference type="Pfam" id="PF08323">
    <property type="entry name" value="Glyco_transf_5"/>
    <property type="match status" value="1"/>
</dbReference>
<proteinExistence type="inferred from homology"/>
<keyword evidence="3 6" id="KW-0328">Glycosyltransferase</keyword>
<evidence type="ECO:0000256" key="2">
    <source>
        <dbReference type="ARBA" id="ARBA00010281"/>
    </source>
</evidence>
<dbReference type="NCBIfam" id="TIGR02095">
    <property type="entry name" value="glgA"/>
    <property type="match status" value="1"/>
</dbReference>
<evidence type="ECO:0000256" key="1">
    <source>
        <dbReference type="ARBA" id="ARBA00001478"/>
    </source>
</evidence>
<evidence type="ECO:0000256" key="5">
    <source>
        <dbReference type="ARBA" id="ARBA00023056"/>
    </source>
</evidence>
<dbReference type="AlphaFoldDB" id="A0A0K1QDL3"/>
<dbReference type="Pfam" id="PF13692">
    <property type="entry name" value="Glyco_trans_1_4"/>
    <property type="match status" value="1"/>
</dbReference>
<dbReference type="CDD" id="cd03791">
    <property type="entry name" value="GT5_Glycogen_synthase_DULL1-like"/>
    <property type="match status" value="1"/>
</dbReference>
<dbReference type="SUPFAM" id="SSF53756">
    <property type="entry name" value="UDP-Glycosyltransferase/glycogen phosphorylase"/>
    <property type="match status" value="1"/>
</dbReference>
<dbReference type="KEGG" id="llu:AKJ09_10188"/>
<evidence type="ECO:0000313" key="9">
    <source>
        <dbReference type="Proteomes" id="UP000064967"/>
    </source>
</evidence>
<comment type="catalytic activity">
    <reaction evidence="1 6">
        <text>[(1-&gt;4)-alpha-D-glucosyl](n) + ADP-alpha-D-glucose = [(1-&gt;4)-alpha-D-glucosyl](n+1) + ADP + H(+)</text>
        <dbReference type="Rhea" id="RHEA:18189"/>
        <dbReference type="Rhea" id="RHEA-COMP:9584"/>
        <dbReference type="Rhea" id="RHEA-COMP:9587"/>
        <dbReference type="ChEBI" id="CHEBI:15378"/>
        <dbReference type="ChEBI" id="CHEBI:15444"/>
        <dbReference type="ChEBI" id="CHEBI:57498"/>
        <dbReference type="ChEBI" id="CHEBI:456216"/>
        <dbReference type="EC" id="2.4.1.21"/>
    </reaction>
</comment>
<dbReference type="PANTHER" id="PTHR45825">
    <property type="entry name" value="GRANULE-BOUND STARCH SYNTHASE 1, CHLOROPLASTIC/AMYLOPLASTIC"/>
    <property type="match status" value="1"/>
</dbReference>